<dbReference type="SMART" id="SM00271">
    <property type="entry name" value="DnaJ"/>
    <property type="match status" value="1"/>
</dbReference>
<dbReference type="PROSITE" id="PS00636">
    <property type="entry name" value="DNAJ_1"/>
    <property type="match status" value="1"/>
</dbReference>
<dbReference type="EMBL" id="LIHL02000004">
    <property type="protein sequence ID" value="KAF5472598.1"/>
    <property type="molecule type" value="Genomic_DNA"/>
</dbReference>
<dbReference type="PANTHER" id="PTHR45432:SF2">
    <property type="entry name" value="CHAPERONE PROTEIN DNAJ 11, CHLOROPLASTIC"/>
    <property type="match status" value="1"/>
</dbReference>
<gene>
    <name evidence="3" type="ORF">F2P56_009304</name>
</gene>
<keyword evidence="1" id="KW-0472">Membrane</keyword>
<keyword evidence="1" id="KW-1133">Transmembrane helix</keyword>
<dbReference type="Proteomes" id="UP000619265">
    <property type="component" value="Unassembled WGS sequence"/>
</dbReference>
<dbReference type="InterPro" id="IPR036869">
    <property type="entry name" value="J_dom_sf"/>
</dbReference>
<evidence type="ECO:0000313" key="4">
    <source>
        <dbReference type="Proteomes" id="UP000619265"/>
    </source>
</evidence>
<feature type="non-terminal residue" evidence="3">
    <location>
        <position position="1"/>
    </location>
</feature>
<evidence type="ECO:0000256" key="1">
    <source>
        <dbReference type="SAM" id="Phobius"/>
    </source>
</evidence>
<reference evidence="3" key="2">
    <citation type="submission" date="2020-03" db="EMBL/GenBank/DDBJ databases">
        <title>Walnut 2.0.</title>
        <authorList>
            <person name="Marrano A."/>
            <person name="Britton M."/>
            <person name="Zimin A.V."/>
            <person name="Zaini P.A."/>
            <person name="Workman R."/>
            <person name="Puiu D."/>
            <person name="Bianco L."/>
            <person name="Allen B.J."/>
            <person name="Troggio M."/>
            <person name="Leslie C.A."/>
            <person name="Timp W."/>
            <person name="Dendekar A."/>
            <person name="Salzberg S.L."/>
            <person name="Neale D.B."/>
        </authorList>
    </citation>
    <scope>NUCLEOTIDE SEQUENCE</scope>
    <source>
        <tissue evidence="3">Leaves</tissue>
    </source>
</reference>
<dbReference type="InterPro" id="IPR001623">
    <property type="entry name" value="DnaJ_domain"/>
</dbReference>
<feature type="transmembrane region" description="Helical" evidence="1">
    <location>
        <begin position="12"/>
        <end position="32"/>
    </location>
</feature>
<feature type="domain" description="J" evidence="2">
    <location>
        <begin position="120"/>
        <end position="186"/>
    </location>
</feature>
<dbReference type="Gene3D" id="1.10.287.110">
    <property type="entry name" value="DnaJ domain"/>
    <property type="match status" value="1"/>
</dbReference>
<proteinExistence type="predicted"/>
<dbReference type="PROSITE" id="PS50076">
    <property type="entry name" value="DNAJ_2"/>
    <property type="match status" value="1"/>
</dbReference>
<sequence>QNLPTSQKPYPQSLISFLSFLINYLYYILWSFSSELIRKEMPGNATLHPLKPSFGSKLSHPNYKNQELLPGHACVKAPRRNITLCAATATESVGGSVRTVNSSSSSTSFSFSLTTIARRTFYQLLRVKETASQTEIKAAYRSLAKQYHPDAVHSSSDPDARGFIEIHNAYATLSDPVARAHYDLSIAASSAAAPARPYRYAAGFPSPTRRWESDQCW</sequence>
<evidence type="ECO:0000313" key="3">
    <source>
        <dbReference type="EMBL" id="KAF5472598.1"/>
    </source>
</evidence>
<dbReference type="SUPFAM" id="SSF46565">
    <property type="entry name" value="Chaperone J-domain"/>
    <property type="match status" value="1"/>
</dbReference>
<dbReference type="AlphaFoldDB" id="A0A833XTI1"/>
<dbReference type="PANTHER" id="PTHR45432">
    <property type="entry name" value="CHAPERONE PROTEIN DNAJ 11, CHLOROPLASTIC-LIKE"/>
    <property type="match status" value="1"/>
</dbReference>
<accession>A0A833XTI1</accession>
<dbReference type="Pfam" id="PF00226">
    <property type="entry name" value="DnaJ"/>
    <property type="match status" value="1"/>
</dbReference>
<dbReference type="InterPro" id="IPR018253">
    <property type="entry name" value="DnaJ_domain_CS"/>
</dbReference>
<dbReference type="PRINTS" id="PR00625">
    <property type="entry name" value="JDOMAIN"/>
</dbReference>
<name>A0A833XTI1_JUGRE</name>
<comment type="caution">
    <text evidence="3">The sequence shown here is derived from an EMBL/GenBank/DDBJ whole genome shotgun (WGS) entry which is preliminary data.</text>
</comment>
<organism evidence="3 4">
    <name type="scientific">Juglans regia</name>
    <name type="common">English walnut</name>
    <dbReference type="NCBI Taxonomy" id="51240"/>
    <lineage>
        <taxon>Eukaryota</taxon>
        <taxon>Viridiplantae</taxon>
        <taxon>Streptophyta</taxon>
        <taxon>Embryophyta</taxon>
        <taxon>Tracheophyta</taxon>
        <taxon>Spermatophyta</taxon>
        <taxon>Magnoliopsida</taxon>
        <taxon>eudicotyledons</taxon>
        <taxon>Gunneridae</taxon>
        <taxon>Pentapetalae</taxon>
        <taxon>rosids</taxon>
        <taxon>fabids</taxon>
        <taxon>Fagales</taxon>
        <taxon>Juglandaceae</taxon>
        <taxon>Juglans</taxon>
    </lineage>
</organism>
<reference evidence="3" key="1">
    <citation type="submission" date="2015-10" db="EMBL/GenBank/DDBJ databases">
        <authorList>
            <person name="Martinez-Garcia P.J."/>
            <person name="Crepeau M.W."/>
            <person name="Puiu D."/>
            <person name="Gonzalez-Ibeas D."/>
            <person name="Whalen J."/>
            <person name="Stevens K."/>
            <person name="Paul R."/>
            <person name="Butterfield T."/>
            <person name="Britton M."/>
            <person name="Reagan R."/>
            <person name="Chakraborty S."/>
            <person name="Walawage S.L."/>
            <person name="Vasquez-Gross H.A."/>
            <person name="Cardeno C."/>
            <person name="Famula R."/>
            <person name="Pratt K."/>
            <person name="Kuruganti S."/>
            <person name="Aradhya M.K."/>
            <person name="Leslie C.A."/>
            <person name="Dandekar A.M."/>
            <person name="Salzberg S.L."/>
            <person name="Wegrzyn J.L."/>
            <person name="Langley C.H."/>
            <person name="Neale D.B."/>
        </authorList>
    </citation>
    <scope>NUCLEOTIDE SEQUENCE</scope>
    <source>
        <tissue evidence="3">Leaves</tissue>
    </source>
</reference>
<protein>
    <recommendedName>
        <fullName evidence="2">J domain-containing protein</fullName>
    </recommendedName>
</protein>
<evidence type="ECO:0000259" key="2">
    <source>
        <dbReference type="PROSITE" id="PS50076"/>
    </source>
</evidence>
<dbReference type="CDD" id="cd06257">
    <property type="entry name" value="DnaJ"/>
    <property type="match status" value="1"/>
</dbReference>
<keyword evidence="1" id="KW-0812">Transmembrane</keyword>
<dbReference type="Gramene" id="Jr04_12210_p1">
    <property type="protein sequence ID" value="cds.Jr04_12210_p1"/>
    <property type="gene ID" value="Jr04_12210"/>
</dbReference>